<dbReference type="Gene3D" id="1.10.287.130">
    <property type="match status" value="1"/>
</dbReference>
<dbReference type="Gene3D" id="3.30.450.20">
    <property type="entry name" value="PAS domain"/>
    <property type="match status" value="2"/>
</dbReference>
<dbReference type="InterPro" id="IPR036097">
    <property type="entry name" value="HisK_dim/P_sf"/>
</dbReference>
<dbReference type="EMBL" id="VLKL01000007">
    <property type="protein sequence ID" value="TWI05707.1"/>
    <property type="molecule type" value="Genomic_DNA"/>
</dbReference>
<gene>
    <name evidence="8" type="ORF">IQ17_03210</name>
</gene>
<dbReference type="PROSITE" id="PS50109">
    <property type="entry name" value="HIS_KIN"/>
    <property type="match status" value="1"/>
</dbReference>
<organism evidence="8 9">
    <name type="scientific">Bradyrhizobium daqingense</name>
    <dbReference type="NCBI Taxonomy" id="993502"/>
    <lineage>
        <taxon>Bacteria</taxon>
        <taxon>Pseudomonadati</taxon>
        <taxon>Pseudomonadota</taxon>
        <taxon>Alphaproteobacteria</taxon>
        <taxon>Hyphomicrobiales</taxon>
        <taxon>Nitrobacteraceae</taxon>
        <taxon>Bradyrhizobium</taxon>
    </lineage>
</organism>
<feature type="region of interest" description="Disordered" evidence="5">
    <location>
        <begin position="549"/>
        <end position="587"/>
    </location>
</feature>
<dbReference type="GO" id="GO:0000155">
    <property type="term" value="F:phosphorelay sensor kinase activity"/>
    <property type="evidence" value="ECO:0007669"/>
    <property type="project" value="InterPro"/>
</dbReference>
<dbReference type="OrthoDB" id="9801651at2"/>
<dbReference type="PANTHER" id="PTHR43047:SF72">
    <property type="entry name" value="OSMOSENSING HISTIDINE PROTEIN KINASE SLN1"/>
    <property type="match status" value="1"/>
</dbReference>
<dbReference type="SUPFAM" id="SSF47384">
    <property type="entry name" value="Homodimeric domain of signal transducing histidine kinase"/>
    <property type="match status" value="1"/>
</dbReference>
<dbReference type="Pfam" id="PF00512">
    <property type="entry name" value="HisKA"/>
    <property type="match status" value="1"/>
</dbReference>
<feature type="region of interest" description="Disordered" evidence="5">
    <location>
        <begin position="220"/>
        <end position="254"/>
    </location>
</feature>
<accession>A0A562LDI8</accession>
<dbReference type="CDD" id="cd00130">
    <property type="entry name" value="PAS"/>
    <property type="match status" value="1"/>
</dbReference>
<dbReference type="SMART" id="SM00091">
    <property type="entry name" value="PAS"/>
    <property type="match status" value="5"/>
</dbReference>
<dbReference type="PROSITE" id="PS50112">
    <property type="entry name" value="PAS"/>
    <property type="match status" value="1"/>
</dbReference>
<dbReference type="EC" id="2.7.13.3" evidence="2"/>
<dbReference type="SMART" id="SM00388">
    <property type="entry name" value="HisKA"/>
    <property type="match status" value="1"/>
</dbReference>
<dbReference type="PANTHER" id="PTHR43047">
    <property type="entry name" value="TWO-COMPONENT HISTIDINE PROTEIN KINASE"/>
    <property type="match status" value="1"/>
</dbReference>
<evidence type="ECO:0000259" key="7">
    <source>
        <dbReference type="PROSITE" id="PS50112"/>
    </source>
</evidence>
<dbReference type="InterPro" id="IPR013767">
    <property type="entry name" value="PAS_fold"/>
</dbReference>
<comment type="catalytic activity">
    <reaction evidence="1">
        <text>ATP + protein L-histidine = ADP + protein N-phospho-L-histidine.</text>
        <dbReference type="EC" id="2.7.13.3"/>
    </reaction>
</comment>
<dbReference type="RefSeq" id="WP_145633213.1">
    <property type="nucleotide sequence ID" value="NZ_CP088014.1"/>
</dbReference>
<reference evidence="8 9" key="1">
    <citation type="journal article" date="2015" name="Stand. Genomic Sci.">
        <title>Genomic Encyclopedia of Bacterial and Archaeal Type Strains, Phase III: the genomes of soil and plant-associated and newly described type strains.</title>
        <authorList>
            <person name="Whitman W.B."/>
            <person name="Woyke T."/>
            <person name="Klenk H.P."/>
            <person name="Zhou Y."/>
            <person name="Lilburn T.G."/>
            <person name="Beck B.J."/>
            <person name="De Vos P."/>
            <person name="Vandamme P."/>
            <person name="Eisen J.A."/>
            <person name="Garrity G."/>
            <person name="Hugenholtz P."/>
            <person name="Kyrpides N.C."/>
        </authorList>
    </citation>
    <scope>NUCLEOTIDE SEQUENCE [LARGE SCALE GENOMIC DNA]</scope>
    <source>
        <strain evidence="8 9">CGMCC 1.10947</strain>
    </source>
</reference>
<dbReference type="CDD" id="cd00082">
    <property type="entry name" value="HisKA"/>
    <property type="match status" value="1"/>
</dbReference>
<dbReference type="SUPFAM" id="SSF55874">
    <property type="entry name" value="ATPase domain of HSP90 chaperone/DNA topoisomerase II/histidine kinase"/>
    <property type="match status" value="1"/>
</dbReference>
<dbReference type="Pfam" id="PF02518">
    <property type="entry name" value="HATPase_c"/>
    <property type="match status" value="1"/>
</dbReference>
<evidence type="ECO:0000256" key="3">
    <source>
        <dbReference type="ARBA" id="ARBA00022679"/>
    </source>
</evidence>
<name>A0A562LDI8_9BRAD</name>
<keyword evidence="4" id="KW-0418">Kinase</keyword>
<dbReference type="FunFam" id="1.10.287.130:FF:000066">
    <property type="entry name" value="PAS domain-containing sensor histidine kinase"/>
    <property type="match status" value="1"/>
</dbReference>
<dbReference type="InterPro" id="IPR003661">
    <property type="entry name" value="HisK_dim/P_dom"/>
</dbReference>
<dbReference type="InterPro" id="IPR003594">
    <property type="entry name" value="HATPase_dom"/>
</dbReference>
<dbReference type="GO" id="GO:0006355">
    <property type="term" value="P:regulation of DNA-templated transcription"/>
    <property type="evidence" value="ECO:0007669"/>
    <property type="project" value="InterPro"/>
</dbReference>
<dbReference type="InterPro" id="IPR036890">
    <property type="entry name" value="HATPase_C_sf"/>
</dbReference>
<dbReference type="Gene3D" id="3.30.565.10">
    <property type="entry name" value="Histidine kinase-like ATPase, C-terminal domain"/>
    <property type="match status" value="1"/>
</dbReference>
<evidence type="ECO:0000256" key="1">
    <source>
        <dbReference type="ARBA" id="ARBA00000085"/>
    </source>
</evidence>
<feature type="domain" description="PAS" evidence="7">
    <location>
        <begin position="740"/>
        <end position="810"/>
    </location>
</feature>
<dbReference type="Proteomes" id="UP000317176">
    <property type="component" value="Unassembled WGS sequence"/>
</dbReference>
<dbReference type="SMART" id="SM00387">
    <property type="entry name" value="HATPase_c"/>
    <property type="match status" value="1"/>
</dbReference>
<comment type="caution">
    <text evidence="8">The sequence shown here is derived from an EMBL/GenBank/DDBJ whole genome shotgun (WGS) entry which is preliminary data.</text>
</comment>
<dbReference type="InterPro" id="IPR000014">
    <property type="entry name" value="PAS"/>
</dbReference>
<dbReference type="Pfam" id="PF13188">
    <property type="entry name" value="PAS_8"/>
    <property type="match status" value="1"/>
</dbReference>
<keyword evidence="9" id="KW-1185">Reference proteome</keyword>
<dbReference type="FunFam" id="3.30.565.10:FF:000115">
    <property type="entry name" value="PAS domain-containing sensor histidine kinase"/>
    <property type="match status" value="1"/>
</dbReference>
<dbReference type="GO" id="GO:0005886">
    <property type="term" value="C:plasma membrane"/>
    <property type="evidence" value="ECO:0007669"/>
    <property type="project" value="TreeGrafter"/>
</dbReference>
<proteinExistence type="predicted"/>
<dbReference type="GO" id="GO:0009927">
    <property type="term" value="F:histidine phosphotransfer kinase activity"/>
    <property type="evidence" value="ECO:0007669"/>
    <property type="project" value="TreeGrafter"/>
</dbReference>
<feature type="compositionally biased region" description="Pro residues" evidence="5">
    <location>
        <begin position="470"/>
        <end position="482"/>
    </location>
</feature>
<feature type="domain" description="Histidine kinase" evidence="6">
    <location>
        <begin position="884"/>
        <end position="1103"/>
    </location>
</feature>
<evidence type="ECO:0000259" key="6">
    <source>
        <dbReference type="PROSITE" id="PS50109"/>
    </source>
</evidence>
<dbReference type="SUPFAM" id="SSF55785">
    <property type="entry name" value="PYP-like sensor domain (PAS domain)"/>
    <property type="match status" value="2"/>
</dbReference>
<dbReference type="InterPro" id="IPR005467">
    <property type="entry name" value="His_kinase_dom"/>
</dbReference>
<dbReference type="AlphaFoldDB" id="A0A562LDI8"/>
<sequence length="1106" mass="117556">MKSSDFQLRGVDDPRLAVHATSPLPTWLWSIDGTRVLWANPVGAQLFGAAHATALAEKVFGPADGHRRQIVRLARQLPAGGSVRLERLRGFGARLGTLMTCACTRLDFADGGHAVLVTAMDPSLRTMPLVERLHRLVAGAEVPMAAFAPDGLFAGASETARSLLGFRDLTEAGLDQARSDALRRGRAETPIGIGQMVLQRVGIGADIGLVALIAPASREAPAAESRPDTPAPDEAELQETDTPSGPPPSQDEPAEIPLFDAFAEPIEATETTETVTPAADENTEAAAKTPVENCGEAMVSPQAVPNTIGMVEPASGRELPAPRQHPLRFLWQTDAEGRFVLLSDEFIGLIGARTASGFGRPWREIAADFSLDPEGRVALALDSHDTWAGVTVNWPADGGEHLPVELAGLPVFDSERNFAGFKGFGVCRDLDGLNRLEALRRFEARSVPPAQPGAAVDMVEPEPGPVAEAEPPPIVPREPSPEPVAELPEPASEPTSHPTELDTPVETPPNVVPFRPHGDPLRSPTLTPVENSAFNELARQLSERLERDRETIAADSVEPPAGEITSELPAPEAEAPEPEPQQAAAEWLAEPAPPARAAPTRDRALLDLVPTGILIYRLDRLLYANPAFLARMGYANLGALEDAGGLDALYVEPGVSTASSTSQAGTPVTISATVANGETPLATTEAHLHTIDWDGDSAHALICALPQAAPVIAETVVAETFVEESLPSAPELEPAAGEAEAEDLAAILDTTAEGIVMFDAEGNIHACNRSAEALFGYDGQALLEQNLVTLFAPESQQIVADYLASVKSEDIASLLDHGREVLGREKKGGVIPLAMIMGRTRPDGPNFFAVFRDLSHAKKGESELTQARRLADGAATAKADMLARISHEIRTPLNAIIGFAEVMISERFGTLGNERYGEYMKDIRASGERVIAIIDDLLELSRIETGKLDLNFANLNLNDLVEACVTVMQPQANRERIIIRTSLAHALPQVSADARAMRQITMNLISNSIRLASAGGQVIVSTALTDRGEIALRIRDTGHGLSEREVAAAMEPFRTPPPGDAADSAALSLSLTKALVEANRAQFNIKSAGHSGTLIEVVFAPALAKA</sequence>
<dbReference type="InterPro" id="IPR035965">
    <property type="entry name" value="PAS-like_dom_sf"/>
</dbReference>
<dbReference type="NCBIfam" id="TIGR00229">
    <property type="entry name" value="sensory_box"/>
    <property type="match status" value="1"/>
</dbReference>
<protein>
    <recommendedName>
        <fullName evidence="2">histidine kinase</fullName>
        <ecNumber evidence="2">2.7.13.3</ecNumber>
    </recommendedName>
</protein>
<feature type="region of interest" description="Disordered" evidence="5">
    <location>
        <begin position="449"/>
        <end position="528"/>
    </location>
</feature>
<evidence type="ECO:0000256" key="4">
    <source>
        <dbReference type="ARBA" id="ARBA00022777"/>
    </source>
</evidence>
<evidence type="ECO:0000256" key="5">
    <source>
        <dbReference type="SAM" id="MobiDB-lite"/>
    </source>
</evidence>
<evidence type="ECO:0000256" key="2">
    <source>
        <dbReference type="ARBA" id="ARBA00012438"/>
    </source>
</evidence>
<evidence type="ECO:0000313" key="9">
    <source>
        <dbReference type="Proteomes" id="UP000317176"/>
    </source>
</evidence>
<keyword evidence="3" id="KW-0808">Transferase</keyword>
<evidence type="ECO:0000313" key="8">
    <source>
        <dbReference type="EMBL" id="TWI05707.1"/>
    </source>
</evidence>
<dbReference type="Pfam" id="PF00989">
    <property type="entry name" value="PAS"/>
    <property type="match status" value="1"/>
</dbReference>